<name>A0A413DLG5_9FIRM</name>
<organism evidence="7 8">
    <name type="scientific">Agathobacter rectalis</name>
    <dbReference type="NCBI Taxonomy" id="39491"/>
    <lineage>
        <taxon>Bacteria</taxon>
        <taxon>Bacillati</taxon>
        <taxon>Bacillota</taxon>
        <taxon>Clostridia</taxon>
        <taxon>Lachnospirales</taxon>
        <taxon>Lachnospiraceae</taxon>
        <taxon>Agathobacter</taxon>
    </lineage>
</organism>
<protein>
    <recommendedName>
        <fullName evidence="6">Mutator family transposase</fullName>
    </recommendedName>
</protein>
<gene>
    <name evidence="7" type="ORF">DWV45_08345</name>
</gene>
<accession>A0A413DLG5</accession>
<proteinExistence type="inferred from homology"/>
<dbReference type="RefSeq" id="WP_118326834.1">
    <property type="nucleotide sequence ID" value="NZ_QSAZ01000007.1"/>
</dbReference>
<dbReference type="EMBL" id="QSAZ01000007">
    <property type="protein sequence ID" value="RGW87113.1"/>
    <property type="molecule type" value="Genomic_DNA"/>
</dbReference>
<evidence type="ECO:0000256" key="5">
    <source>
        <dbReference type="ARBA" id="ARBA00023172"/>
    </source>
</evidence>
<keyword evidence="6" id="KW-0814">Transposable element</keyword>
<keyword evidence="5 6" id="KW-0233">DNA recombination</keyword>
<sequence length="415" mass="47667">MAPRKNKRSEASKAIAQAIIDQYKPTSAEEMQDALKDIFGPMFEPMLQGEMDSHLGYESNDRGYKDTNNRRNGYTHKTLKTTMGDVEIDAPRDRGGSFDPQLIPKRTKDVSGIEDKVLSMYAKGMSQRDIADTIEDIYGFEISHETISNITDQVIETANEWQNRPLKKFYSFIFVDCLYVNIRKEMETKNCAVYVVLGYDVNGIKDILGIWIGESEGKHYWMQIFDEIKARGVEDILFISMDGVSGLEEGAKSIFKDVVVQRCIVHLIRNSIKYIPSKDYKAYTAQLKKVYGASSLKAAEAEFERFKQAWGKYPGAIDVWIRNWSNVEQLFNYGSAVRKVMYTTNAIESINSSFRKVTKKGSFPSEDAVMKALYLRITELYKKWNGRPVANWALVRNQLSMDDKLQTRILKYENY</sequence>
<evidence type="ECO:0000256" key="1">
    <source>
        <dbReference type="ARBA" id="ARBA00002190"/>
    </source>
</evidence>
<comment type="function">
    <text evidence="1 6">Required for the transposition of the insertion element.</text>
</comment>
<evidence type="ECO:0000256" key="2">
    <source>
        <dbReference type="ARBA" id="ARBA00010961"/>
    </source>
</evidence>
<evidence type="ECO:0000313" key="8">
    <source>
        <dbReference type="Proteomes" id="UP000283683"/>
    </source>
</evidence>
<keyword evidence="4 6" id="KW-0238">DNA-binding</keyword>
<dbReference type="PANTHER" id="PTHR33217:SF8">
    <property type="entry name" value="MUTATOR FAMILY TRANSPOSASE"/>
    <property type="match status" value="1"/>
</dbReference>
<dbReference type="GO" id="GO:0003677">
    <property type="term" value="F:DNA binding"/>
    <property type="evidence" value="ECO:0007669"/>
    <property type="project" value="UniProtKB-UniRule"/>
</dbReference>
<comment type="caution">
    <text evidence="7">The sequence shown here is derived from an EMBL/GenBank/DDBJ whole genome shotgun (WGS) entry which is preliminary data.</text>
</comment>
<dbReference type="AlphaFoldDB" id="A0A413DLG5"/>
<dbReference type="GO" id="GO:0004803">
    <property type="term" value="F:transposase activity"/>
    <property type="evidence" value="ECO:0007669"/>
    <property type="project" value="UniProtKB-UniRule"/>
</dbReference>
<evidence type="ECO:0000256" key="3">
    <source>
        <dbReference type="ARBA" id="ARBA00022578"/>
    </source>
</evidence>
<evidence type="ECO:0000256" key="4">
    <source>
        <dbReference type="ARBA" id="ARBA00023125"/>
    </source>
</evidence>
<dbReference type="Pfam" id="PF00872">
    <property type="entry name" value="Transposase_mut"/>
    <property type="match status" value="1"/>
</dbReference>
<dbReference type="NCBIfam" id="NF033543">
    <property type="entry name" value="transpos_IS256"/>
    <property type="match status" value="1"/>
</dbReference>
<dbReference type="PANTHER" id="PTHR33217">
    <property type="entry name" value="TRANSPOSASE FOR INSERTION SEQUENCE ELEMENT IS1081"/>
    <property type="match status" value="1"/>
</dbReference>
<dbReference type="Proteomes" id="UP000283683">
    <property type="component" value="Unassembled WGS sequence"/>
</dbReference>
<keyword evidence="3 6" id="KW-0815">Transposition</keyword>
<comment type="similarity">
    <text evidence="2 6">Belongs to the transposase mutator family.</text>
</comment>
<evidence type="ECO:0000256" key="6">
    <source>
        <dbReference type="RuleBase" id="RU365089"/>
    </source>
</evidence>
<dbReference type="GO" id="GO:0006313">
    <property type="term" value="P:DNA transposition"/>
    <property type="evidence" value="ECO:0007669"/>
    <property type="project" value="UniProtKB-UniRule"/>
</dbReference>
<reference evidence="7 8" key="1">
    <citation type="submission" date="2018-08" db="EMBL/GenBank/DDBJ databases">
        <title>A genome reference for cultivated species of the human gut microbiota.</title>
        <authorList>
            <person name="Zou Y."/>
            <person name="Xue W."/>
            <person name="Luo G."/>
        </authorList>
    </citation>
    <scope>NUCLEOTIDE SEQUENCE [LARGE SCALE GENOMIC DNA]</scope>
    <source>
        <strain evidence="7 8">AF06-19</strain>
    </source>
</reference>
<evidence type="ECO:0000313" key="7">
    <source>
        <dbReference type="EMBL" id="RGW87113.1"/>
    </source>
</evidence>
<dbReference type="InterPro" id="IPR001207">
    <property type="entry name" value="Transposase_mutator"/>
</dbReference>